<reference evidence="1" key="1">
    <citation type="submission" date="2024-07" db="EMBL/GenBank/DDBJ databases">
        <authorList>
            <person name="Li X.-J."/>
            <person name="Wang X."/>
        </authorList>
    </citation>
    <scope>NUCLEOTIDE SEQUENCE</scope>
    <source>
        <strain evidence="1">HSP-342</strain>
    </source>
</reference>
<name>A0AB39V732_9FUSO</name>
<proteinExistence type="predicted"/>
<gene>
    <name evidence="1" type="ORF">AB8B23_06210</name>
</gene>
<protein>
    <recommendedName>
        <fullName evidence="2">Lipoprotein</fullName>
    </recommendedName>
</protein>
<evidence type="ECO:0008006" key="2">
    <source>
        <dbReference type="Google" id="ProtNLM"/>
    </source>
</evidence>
<dbReference type="EMBL" id="CP165646">
    <property type="protein sequence ID" value="XDU63536.1"/>
    <property type="molecule type" value="Genomic_DNA"/>
</dbReference>
<dbReference type="RefSeq" id="WP_369712021.1">
    <property type="nucleotide sequence ID" value="NZ_CP165646.1"/>
</dbReference>
<sequence>MKRIIKLLLLVLLGMSVFGCELFDPKSYKEADKAYREALERCKAKRGYKYCRDASVQTVFDY</sequence>
<accession>A0AB39V732</accession>
<organism evidence="1">
    <name type="scientific">Leptotrichia mesophila</name>
    <dbReference type="NCBI Taxonomy" id="3239303"/>
    <lineage>
        <taxon>Bacteria</taxon>
        <taxon>Fusobacteriati</taxon>
        <taxon>Fusobacteriota</taxon>
        <taxon>Fusobacteriia</taxon>
        <taxon>Fusobacteriales</taxon>
        <taxon>Leptotrichiaceae</taxon>
        <taxon>Leptotrichia</taxon>
    </lineage>
</organism>
<dbReference type="AlphaFoldDB" id="A0AB39V732"/>
<dbReference type="PROSITE" id="PS51257">
    <property type="entry name" value="PROKAR_LIPOPROTEIN"/>
    <property type="match status" value="1"/>
</dbReference>
<dbReference type="KEGG" id="lmes:AB8B23_06210"/>
<evidence type="ECO:0000313" key="1">
    <source>
        <dbReference type="EMBL" id="XDU63536.1"/>
    </source>
</evidence>